<evidence type="ECO:0000313" key="2">
    <source>
        <dbReference type="Proteomes" id="UP000233556"/>
    </source>
</evidence>
<dbReference type="Proteomes" id="UP000233556">
    <property type="component" value="Unassembled WGS sequence"/>
</dbReference>
<reference evidence="2" key="2">
    <citation type="submission" date="2017-12" db="EMBL/GenBank/DDBJ databases">
        <title>Genome sequence of the Bar-tailed Godwit (Limosa lapponica baueri).</title>
        <authorList>
            <person name="Lima N.C.B."/>
            <person name="Parody-Merino A.M."/>
            <person name="Battley P.F."/>
            <person name="Fidler A.E."/>
            <person name="Prosdocimi F."/>
        </authorList>
    </citation>
    <scope>NUCLEOTIDE SEQUENCE [LARGE SCALE GENOMIC DNA]</scope>
</reference>
<organism evidence="1 2">
    <name type="scientific">Limosa lapponica baueri</name>
    <dbReference type="NCBI Taxonomy" id="1758121"/>
    <lineage>
        <taxon>Eukaryota</taxon>
        <taxon>Metazoa</taxon>
        <taxon>Chordata</taxon>
        <taxon>Craniata</taxon>
        <taxon>Vertebrata</taxon>
        <taxon>Euteleostomi</taxon>
        <taxon>Archelosauria</taxon>
        <taxon>Archosauria</taxon>
        <taxon>Dinosauria</taxon>
        <taxon>Saurischia</taxon>
        <taxon>Theropoda</taxon>
        <taxon>Coelurosauria</taxon>
        <taxon>Aves</taxon>
        <taxon>Neognathae</taxon>
        <taxon>Neoaves</taxon>
        <taxon>Charadriiformes</taxon>
        <taxon>Scolopacidae</taxon>
        <taxon>Limosa</taxon>
    </lineage>
</organism>
<evidence type="ECO:0000313" key="1">
    <source>
        <dbReference type="EMBL" id="PKU48688.1"/>
    </source>
</evidence>
<dbReference type="OrthoDB" id="9514831at2759"/>
<name>A0A2I0URM7_LIMLA</name>
<reference evidence="2" key="1">
    <citation type="submission" date="2017-11" db="EMBL/GenBank/DDBJ databases">
        <authorList>
            <person name="Lima N.C."/>
            <person name="Parody-Merino A.M."/>
            <person name="Battley P.F."/>
            <person name="Fidler A.E."/>
            <person name="Prosdocimi F."/>
        </authorList>
    </citation>
    <scope>NUCLEOTIDE SEQUENCE [LARGE SCALE GENOMIC DNA]</scope>
</reference>
<dbReference type="AlphaFoldDB" id="A0A2I0URM7"/>
<gene>
    <name evidence="1" type="ORF">llap_1012</name>
</gene>
<dbReference type="EMBL" id="KZ505648">
    <property type="protein sequence ID" value="PKU48688.1"/>
    <property type="molecule type" value="Genomic_DNA"/>
</dbReference>
<accession>A0A2I0URM7</accession>
<protein>
    <submittedName>
        <fullName evidence="1">Uncharacterized protein</fullName>
    </submittedName>
</protein>
<sequence>MSSRMSERSCTDQLHVSPGMYRSSYKRDYQWCEEYLPPREEDIQKLQIADAQLKAKEFAVPQEEQAMTFSDSVVWQRRKGIPAPSTKASSCADDAGEGYLPKYCPATELAAIQAQTLERPQALAEPENELSCCQRLPAAAQTAGTAGMFLRRQKLTPAWATYWEFTMETSRARQHDAQQNKNMSLSSSALLEEYFDLDWRSTYDTDFQHWPGAHGGHCKANKSISHIFPEDENLNQNWVSEYKDNYSVFSQRLNQSSQMPAVGMCSVLSFGKGTAMDTAHLEKRRLRGDLINAYKYLKGGCQEDGTGLFSVVPSDRTRGNGHKLEYKKFHLNVRRNFFTVRVAEHWNKLPREVVESPFLETFKTCLDKFLCNLL</sequence>
<proteinExistence type="predicted"/>
<keyword evidence="2" id="KW-1185">Reference proteome</keyword>